<dbReference type="NCBIfam" id="TIGR00115">
    <property type="entry name" value="tig"/>
    <property type="match status" value="1"/>
</dbReference>
<dbReference type="Pfam" id="PF05698">
    <property type="entry name" value="Trigger_C"/>
    <property type="match status" value="1"/>
</dbReference>
<evidence type="ECO:0000256" key="7">
    <source>
        <dbReference type="ARBA" id="ARBA00023186"/>
    </source>
</evidence>
<reference evidence="15 16" key="1">
    <citation type="journal article" date="2019" name="Nat. Med.">
        <title>A library of human gut bacterial isolates paired with longitudinal multiomics data enables mechanistic microbiome research.</title>
        <authorList>
            <person name="Poyet M."/>
            <person name="Groussin M."/>
            <person name="Gibbons S.M."/>
            <person name="Avila-Pacheco J."/>
            <person name="Jiang X."/>
            <person name="Kearney S.M."/>
            <person name="Perrotta A.R."/>
            <person name="Berdy B."/>
            <person name="Zhao S."/>
            <person name="Lieberman T.D."/>
            <person name="Swanson P.K."/>
            <person name="Smith M."/>
            <person name="Roesemann S."/>
            <person name="Alexander J.E."/>
            <person name="Rich S.A."/>
            <person name="Livny J."/>
            <person name="Vlamakis H."/>
            <person name="Clish C."/>
            <person name="Bullock K."/>
            <person name="Deik A."/>
            <person name="Scott J."/>
            <person name="Pierce K.A."/>
            <person name="Xavier R.J."/>
            <person name="Alm E.J."/>
        </authorList>
    </citation>
    <scope>NUCLEOTIDE SEQUENCE [LARGE SCALE GENOMIC DNA]</scope>
    <source>
        <strain evidence="15 16">BIOML-A198</strain>
    </source>
</reference>
<dbReference type="RefSeq" id="WP_006785048.1">
    <property type="nucleotide sequence ID" value="NZ_CABJBH010000013.1"/>
</dbReference>
<dbReference type="EMBL" id="WMQE01000008">
    <property type="protein sequence ID" value="MTK20756.1"/>
    <property type="molecule type" value="Genomic_DNA"/>
</dbReference>
<dbReference type="Pfam" id="PF05697">
    <property type="entry name" value="Trigger_N"/>
    <property type="match status" value="1"/>
</dbReference>
<comment type="catalytic activity">
    <reaction evidence="1 12 13">
        <text>[protein]-peptidylproline (omega=180) = [protein]-peptidylproline (omega=0)</text>
        <dbReference type="Rhea" id="RHEA:16237"/>
        <dbReference type="Rhea" id="RHEA-COMP:10747"/>
        <dbReference type="Rhea" id="RHEA-COMP:10748"/>
        <dbReference type="ChEBI" id="CHEBI:83833"/>
        <dbReference type="ChEBI" id="CHEBI:83834"/>
        <dbReference type="EC" id="5.2.1.8"/>
    </reaction>
</comment>
<proteinExistence type="inferred from homology"/>
<evidence type="ECO:0000256" key="6">
    <source>
        <dbReference type="ARBA" id="ARBA00023110"/>
    </source>
</evidence>
<dbReference type="AlphaFoldDB" id="A0A173R5C7"/>
<dbReference type="Pfam" id="PF00254">
    <property type="entry name" value="FKBP_C"/>
    <property type="match status" value="1"/>
</dbReference>
<dbReference type="GO" id="GO:0044183">
    <property type="term" value="F:protein folding chaperone"/>
    <property type="evidence" value="ECO:0007669"/>
    <property type="project" value="TreeGrafter"/>
</dbReference>
<keyword evidence="5 12" id="KW-0132">Cell division</keyword>
<evidence type="ECO:0000256" key="8">
    <source>
        <dbReference type="ARBA" id="ARBA00023235"/>
    </source>
</evidence>
<protein>
    <recommendedName>
        <fullName evidence="4 12">Trigger factor</fullName>
        <shortName evidence="12">TF</shortName>
        <ecNumber evidence="3 12">5.2.1.8</ecNumber>
    </recommendedName>
    <alternativeName>
        <fullName evidence="11 12">PPIase</fullName>
    </alternativeName>
</protein>
<evidence type="ECO:0000256" key="1">
    <source>
        <dbReference type="ARBA" id="ARBA00000971"/>
    </source>
</evidence>
<evidence type="ECO:0000256" key="11">
    <source>
        <dbReference type="ARBA" id="ARBA00029986"/>
    </source>
</evidence>
<comment type="domain">
    <text evidence="12">Consists of 3 domains; the N-terminus binds the ribosome, the middle domain has PPIase activity, while the C-terminus has intrinsic chaperone activity on its own.</text>
</comment>
<evidence type="ECO:0000256" key="14">
    <source>
        <dbReference type="RuleBase" id="RU003914"/>
    </source>
</evidence>
<dbReference type="GO" id="GO:0015031">
    <property type="term" value="P:protein transport"/>
    <property type="evidence" value="ECO:0007669"/>
    <property type="project" value="UniProtKB-UniRule"/>
</dbReference>
<dbReference type="Gene3D" id="3.30.70.1050">
    <property type="entry name" value="Trigger factor ribosome-binding domain"/>
    <property type="match status" value="1"/>
</dbReference>
<comment type="caution">
    <text evidence="15">The sequence shown here is derived from an EMBL/GenBank/DDBJ whole genome shotgun (WGS) entry which is preliminary data.</text>
</comment>
<dbReference type="GeneID" id="60059940"/>
<evidence type="ECO:0000256" key="10">
    <source>
        <dbReference type="ARBA" id="ARBA00024849"/>
    </source>
</evidence>
<dbReference type="GO" id="GO:0051301">
    <property type="term" value="P:cell division"/>
    <property type="evidence" value="ECO:0007669"/>
    <property type="project" value="UniProtKB-KW"/>
</dbReference>
<dbReference type="SUPFAM" id="SSF54534">
    <property type="entry name" value="FKBP-like"/>
    <property type="match status" value="1"/>
</dbReference>
<evidence type="ECO:0000313" key="15">
    <source>
        <dbReference type="EMBL" id="MTK20756.1"/>
    </source>
</evidence>
<dbReference type="SUPFAM" id="SSF102735">
    <property type="entry name" value="Trigger factor ribosome-binding domain"/>
    <property type="match status" value="1"/>
</dbReference>
<dbReference type="OrthoDB" id="9767721at2"/>
<dbReference type="Gene3D" id="1.10.3120.10">
    <property type="entry name" value="Trigger factor, C-terminal domain"/>
    <property type="match status" value="1"/>
</dbReference>
<dbReference type="SUPFAM" id="SSF109998">
    <property type="entry name" value="Triger factor/SurA peptide-binding domain-like"/>
    <property type="match status" value="1"/>
</dbReference>
<accession>A0A173R5C7</accession>
<dbReference type="PIRSF" id="PIRSF003095">
    <property type="entry name" value="Trigger_factor"/>
    <property type="match status" value="1"/>
</dbReference>
<dbReference type="PANTHER" id="PTHR30560">
    <property type="entry name" value="TRIGGER FACTOR CHAPERONE AND PEPTIDYL-PROLYL CIS/TRANS ISOMERASE"/>
    <property type="match status" value="1"/>
</dbReference>
<evidence type="ECO:0000256" key="3">
    <source>
        <dbReference type="ARBA" id="ARBA00013194"/>
    </source>
</evidence>
<dbReference type="InterPro" id="IPR001179">
    <property type="entry name" value="PPIase_FKBP_dom"/>
</dbReference>
<dbReference type="PROSITE" id="PS50059">
    <property type="entry name" value="FKBP_PPIASE"/>
    <property type="match status" value="1"/>
</dbReference>
<dbReference type="InterPro" id="IPR036611">
    <property type="entry name" value="Trigger_fac_ribosome-bd_sf"/>
</dbReference>
<keyword evidence="9 12" id="KW-0131">Cell cycle</keyword>
<dbReference type="InterPro" id="IPR027304">
    <property type="entry name" value="Trigger_fact/SurA_dom_sf"/>
</dbReference>
<dbReference type="GO" id="GO:0043335">
    <property type="term" value="P:protein unfolding"/>
    <property type="evidence" value="ECO:0007669"/>
    <property type="project" value="TreeGrafter"/>
</dbReference>
<evidence type="ECO:0000313" key="16">
    <source>
        <dbReference type="Proteomes" id="UP000487649"/>
    </source>
</evidence>
<evidence type="ECO:0000256" key="5">
    <source>
        <dbReference type="ARBA" id="ARBA00022618"/>
    </source>
</evidence>
<keyword evidence="6 12" id="KW-0697">Rotamase</keyword>
<keyword evidence="8 12" id="KW-0413">Isomerase</keyword>
<keyword evidence="7 12" id="KW-0143">Chaperone</keyword>
<organism evidence="15 16">
    <name type="scientific">Turicibacter sanguinis</name>
    <dbReference type="NCBI Taxonomy" id="154288"/>
    <lineage>
        <taxon>Bacteria</taxon>
        <taxon>Bacillati</taxon>
        <taxon>Bacillota</taxon>
        <taxon>Erysipelotrichia</taxon>
        <taxon>Erysipelotrichales</taxon>
        <taxon>Turicibacteraceae</taxon>
        <taxon>Turicibacter</taxon>
    </lineage>
</organism>
<evidence type="ECO:0000256" key="12">
    <source>
        <dbReference type="HAMAP-Rule" id="MF_00303"/>
    </source>
</evidence>
<name>A0A173R5C7_9FIRM</name>
<dbReference type="FunFam" id="3.10.50.40:FF:000001">
    <property type="entry name" value="Trigger factor"/>
    <property type="match status" value="1"/>
</dbReference>
<dbReference type="HAMAP" id="MF_00303">
    <property type="entry name" value="Trigger_factor_Tig"/>
    <property type="match status" value="1"/>
</dbReference>
<dbReference type="InterPro" id="IPR008880">
    <property type="entry name" value="Trigger_fac_C"/>
</dbReference>
<comment type="similarity">
    <text evidence="2 12 14">Belongs to the FKBP-type PPIase family. Tig subfamily.</text>
</comment>
<dbReference type="EC" id="5.2.1.8" evidence="3 12"/>
<dbReference type="InterPro" id="IPR037041">
    <property type="entry name" value="Trigger_fac_C_sf"/>
</dbReference>
<dbReference type="InterPro" id="IPR046357">
    <property type="entry name" value="PPIase_dom_sf"/>
</dbReference>
<dbReference type="GO" id="GO:0051083">
    <property type="term" value="P:'de novo' cotranslational protein folding"/>
    <property type="evidence" value="ECO:0007669"/>
    <property type="project" value="TreeGrafter"/>
</dbReference>
<dbReference type="Proteomes" id="UP000487649">
    <property type="component" value="Unassembled WGS sequence"/>
</dbReference>
<evidence type="ECO:0000256" key="9">
    <source>
        <dbReference type="ARBA" id="ARBA00023306"/>
    </source>
</evidence>
<dbReference type="GO" id="GO:0043022">
    <property type="term" value="F:ribosome binding"/>
    <property type="evidence" value="ECO:0007669"/>
    <property type="project" value="TreeGrafter"/>
</dbReference>
<comment type="function">
    <text evidence="10 12">Involved in protein export. Acts as a chaperone by maintaining the newly synthesized protein in an open conformation. Functions as a peptidyl-prolyl cis-trans isomerase.</text>
</comment>
<dbReference type="GO" id="GO:0005737">
    <property type="term" value="C:cytoplasm"/>
    <property type="evidence" value="ECO:0007669"/>
    <property type="project" value="UniProtKB-SubCell"/>
</dbReference>
<evidence type="ECO:0000256" key="2">
    <source>
        <dbReference type="ARBA" id="ARBA00005464"/>
    </source>
</evidence>
<dbReference type="PANTHER" id="PTHR30560:SF3">
    <property type="entry name" value="TRIGGER FACTOR-LIKE PROTEIN TIG, CHLOROPLASTIC"/>
    <property type="match status" value="1"/>
</dbReference>
<dbReference type="GO" id="GO:0003755">
    <property type="term" value="F:peptidyl-prolyl cis-trans isomerase activity"/>
    <property type="evidence" value="ECO:0007669"/>
    <property type="project" value="UniProtKB-UniRule"/>
</dbReference>
<dbReference type="InterPro" id="IPR005215">
    <property type="entry name" value="Trig_fac"/>
</dbReference>
<dbReference type="InterPro" id="IPR008881">
    <property type="entry name" value="Trigger_fac_ribosome-bd_bac"/>
</dbReference>
<sequence length="427" mass="47213">MAVKVETVETNKVKLTMTISAESFDKALDTAFKKVSKNLAVPGFRKGKMPRQMFEQKFGVEALYEDALEVVLPGAYMQAIQETNIAPVAAPSWDIEQIGKGQELIASATVVVKPEVELGQYAGIEVEKLSTDVTEEDVQSELNGLLERQAEIVVKDGAVENGDTAVIDYEGFKDGVAFEGGKGENHPLVIGSNSFIPGFEEQLIGMTAGEEKEINVTFPEAYHSADLAGAEATFKVKVHEVKTRELPQLDDEFVKDLDRDGIETVEELKADLEKVIKERKETAARNHVIDTVVEKATENAKFDIPVEMIDAEVAQMVKEAEQRFQMQGFNLDLYFQFTGTDLEGFKAQLRPEAEKRLSYNLTLEAIVKAENIDVTEEEVDAKLVEIAGAYGRDVQELKAALPSLAMLKEDLKVQKAVDFIVEKAICK</sequence>
<evidence type="ECO:0000256" key="13">
    <source>
        <dbReference type="PROSITE-ProRule" id="PRU00277"/>
    </source>
</evidence>
<keyword evidence="12" id="KW-0963">Cytoplasm</keyword>
<comment type="subcellular location">
    <subcellularLocation>
        <location evidence="12">Cytoplasm</location>
    </subcellularLocation>
    <text evidence="12">About half TF is bound to the ribosome near the polypeptide exit tunnel while the other half is free in the cytoplasm.</text>
</comment>
<dbReference type="Gene3D" id="3.10.50.40">
    <property type="match status" value="1"/>
</dbReference>
<evidence type="ECO:0000256" key="4">
    <source>
        <dbReference type="ARBA" id="ARBA00016902"/>
    </source>
</evidence>
<gene>
    <name evidence="12" type="primary">tig</name>
    <name evidence="15" type="ORF">GMA92_04790</name>
</gene>